<gene>
    <name evidence="2" type="ORF">HJG60_008323</name>
</gene>
<dbReference type="Proteomes" id="UP000664940">
    <property type="component" value="Unassembled WGS sequence"/>
</dbReference>
<dbReference type="EMBL" id="JABVXQ010000010">
    <property type="protein sequence ID" value="KAF6088500.1"/>
    <property type="molecule type" value="Genomic_DNA"/>
</dbReference>
<sequence>MLSPASKCAQRASAQQRRPSPPQPVTLTWGLTALPASSGAGHPGVGIRKGARSAAGRPRALRDPVRAAPRAGHTGGAGRAPAVPGRMRASAPITAFSVGCGEWGAGPLSRLPAPRAGCLRLLRGITPAPLGD</sequence>
<accession>A0A833Z6X6</accession>
<protein>
    <submittedName>
        <fullName evidence="2">Uncharacterized protein</fullName>
    </submittedName>
</protein>
<organism evidence="2 3">
    <name type="scientific">Phyllostomus discolor</name>
    <name type="common">pale spear-nosed bat</name>
    <dbReference type="NCBI Taxonomy" id="89673"/>
    <lineage>
        <taxon>Eukaryota</taxon>
        <taxon>Metazoa</taxon>
        <taxon>Chordata</taxon>
        <taxon>Craniata</taxon>
        <taxon>Vertebrata</taxon>
        <taxon>Euteleostomi</taxon>
        <taxon>Mammalia</taxon>
        <taxon>Eutheria</taxon>
        <taxon>Laurasiatheria</taxon>
        <taxon>Chiroptera</taxon>
        <taxon>Yangochiroptera</taxon>
        <taxon>Phyllostomidae</taxon>
        <taxon>Phyllostominae</taxon>
        <taxon>Phyllostomus</taxon>
    </lineage>
</organism>
<reference evidence="2 3" key="1">
    <citation type="journal article" date="2020" name="Nature">
        <title>Six reference-quality genomes reveal evolution of bat adaptations.</title>
        <authorList>
            <person name="Jebb D."/>
            <person name="Huang Z."/>
            <person name="Pippel M."/>
            <person name="Hughes G.M."/>
            <person name="Lavrichenko K."/>
            <person name="Devanna P."/>
            <person name="Winkler S."/>
            <person name="Jermiin L.S."/>
            <person name="Skirmuntt E.C."/>
            <person name="Katzourakis A."/>
            <person name="Burkitt-Gray L."/>
            <person name="Ray D.A."/>
            <person name="Sullivan K.A.M."/>
            <person name="Roscito J.G."/>
            <person name="Kirilenko B.M."/>
            <person name="Davalos L.M."/>
            <person name="Corthals A.P."/>
            <person name="Power M.L."/>
            <person name="Jones G."/>
            <person name="Ransome R.D."/>
            <person name="Dechmann D.K.N."/>
            <person name="Locatelli A.G."/>
            <person name="Puechmaille S.J."/>
            <person name="Fedrigo O."/>
            <person name="Jarvis E.D."/>
            <person name="Hiller M."/>
            <person name="Vernes S.C."/>
            <person name="Myers E.W."/>
            <person name="Teeling E.C."/>
        </authorList>
    </citation>
    <scope>NUCLEOTIDE SEQUENCE [LARGE SCALE GENOMIC DNA]</scope>
    <source>
        <strain evidence="2">Bat1K_MPI-CBG_1</strain>
    </source>
</reference>
<dbReference type="AlphaFoldDB" id="A0A833Z6X6"/>
<name>A0A833Z6X6_9CHIR</name>
<evidence type="ECO:0000313" key="3">
    <source>
        <dbReference type="Proteomes" id="UP000664940"/>
    </source>
</evidence>
<feature type="region of interest" description="Disordered" evidence="1">
    <location>
        <begin position="1"/>
        <end position="85"/>
    </location>
</feature>
<comment type="caution">
    <text evidence="2">The sequence shown here is derived from an EMBL/GenBank/DDBJ whole genome shotgun (WGS) entry which is preliminary data.</text>
</comment>
<evidence type="ECO:0000256" key="1">
    <source>
        <dbReference type="SAM" id="MobiDB-lite"/>
    </source>
</evidence>
<evidence type="ECO:0000313" key="2">
    <source>
        <dbReference type="EMBL" id="KAF6088500.1"/>
    </source>
</evidence>
<proteinExistence type="predicted"/>
<feature type="compositionally biased region" description="Low complexity" evidence="1">
    <location>
        <begin position="9"/>
        <end position="18"/>
    </location>
</feature>